<dbReference type="PANTHER" id="PTHR38780">
    <property type="entry name" value="PROTEIN TUSC"/>
    <property type="match status" value="1"/>
</dbReference>
<protein>
    <submittedName>
        <fullName evidence="2">Sulfurtransferase complex subunit TusC</fullName>
    </submittedName>
</protein>
<dbReference type="PANTHER" id="PTHR38780:SF1">
    <property type="entry name" value="PROTEIN TUSC"/>
    <property type="match status" value="1"/>
</dbReference>
<comment type="caution">
    <text evidence="2">The sequence shown here is derived from an EMBL/GenBank/DDBJ whole genome shotgun (WGS) entry which is preliminary data.</text>
</comment>
<organism evidence="2 3">
    <name type="scientific">Gilliamella apis</name>
    <dbReference type="NCBI Taxonomy" id="1970738"/>
    <lineage>
        <taxon>Bacteria</taxon>
        <taxon>Pseudomonadati</taxon>
        <taxon>Pseudomonadota</taxon>
        <taxon>Gammaproteobacteria</taxon>
        <taxon>Orbales</taxon>
        <taxon>Orbaceae</taxon>
        <taxon>Gilliamella</taxon>
    </lineage>
</organism>
<dbReference type="EMBL" id="QGLO01000011">
    <property type="protein sequence ID" value="PXY88406.1"/>
    <property type="molecule type" value="Genomic_DNA"/>
</dbReference>
<dbReference type="InterPro" id="IPR027396">
    <property type="entry name" value="DsrEFH-like"/>
</dbReference>
<dbReference type="SUPFAM" id="SSF75169">
    <property type="entry name" value="DsrEFH-like"/>
    <property type="match status" value="1"/>
</dbReference>
<dbReference type="NCBIfam" id="TIGR03010">
    <property type="entry name" value="sulf_tusC_dsrF"/>
    <property type="match status" value="1"/>
</dbReference>
<dbReference type="InterPro" id="IPR017462">
    <property type="entry name" value="Sulphur_relay_TusC/DsrF"/>
</dbReference>
<dbReference type="InterPro" id="IPR003787">
    <property type="entry name" value="Sulphur_relay_DsrE/F-like"/>
</dbReference>
<keyword evidence="2" id="KW-0808">Transferase</keyword>
<keyword evidence="3" id="KW-1185">Reference proteome</keyword>
<evidence type="ECO:0000313" key="3">
    <source>
        <dbReference type="Proteomes" id="UP000247673"/>
    </source>
</evidence>
<dbReference type="Pfam" id="PF02635">
    <property type="entry name" value="DsrE"/>
    <property type="match status" value="1"/>
</dbReference>
<name>A0A2V4DKM4_9GAMM</name>
<dbReference type="NCBIfam" id="NF001238">
    <property type="entry name" value="PRK00211.1"/>
    <property type="match status" value="1"/>
</dbReference>
<sequence>MKKVAIIISSAPHGSAKGREALDTALALSTFNHISVFFIGDGVFHLLANQHPELILMRDYIATFNMLELYDIEDVYVCKASLDERNLKQTPLNIANQLIDDKQLTQLLANQDAVLRF</sequence>
<reference evidence="2 3" key="1">
    <citation type="submission" date="2018-05" db="EMBL/GenBank/DDBJ databases">
        <title>Reference genomes for bee gut microbiota database.</title>
        <authorList>
            <person name="Ellegaard K.M."/>
        </authorList>
    </citation>
    <scope>NUCLEOTIDE SEQUENCE [LARGE SCALE GENOMIC DNA]</scope>
    <source>
        <strain evidence="2 3">ESL0172</strain>
    </source>
</reference>
<proteinExistence type="inferred from homology"/>
<dbReference type="RefSeq" id="WP_110448755.1">
    <property type="nucleotide sequence ID" value="NZ_CP132381.1"/>
</dbReference>
<evidence type="ECO:0000256" key="1">
    <source>
        <dbReference type="ARBA" id="ARBA00005996"/>
    </source>
</evidence>
<dbReference type="Gene3D" id="3.40.1260.10">
    <property type="entry name" value="DsrEFH-like"/>
    <property type="match status" value="1"/>
</dbReference>
<comment type="similarity">
    <text evidence="1">Belongs to the DsrF/TusC family.</text>
</comment>
<gene>
    <name evidence="2" type="ORF">DKK78_11665</name>
</gene>
<dbReference type="GO" id="GO:0016740">
    <property type="term" value="F:transferase activity"/>
    <property type="evidence" value="ECO:0007669"/>
    <property type="project" value="UniProtKB-KW"/>
</dbReference>
<accession>A0A2V4DKM4</accession>
<dbReference type="OrthoDB" id="9789418at2"/>
<dbReference type="Proteomes" id="UP000247673">
    <property type="component" value="Unassembled WGS sequence"/>
</dbReference>
<evidence type="ECO:0000313" key="2">
    <source>
        <dbReference type="EMBL" id="PXY88406.1"/>
    </source>
</evidence>
<dbReference type="AlphaFoldDB" id="A0A2V4DKM4"/>